<dbReference type="EMBL" id="MCBS01010980">
    <property type="protein sequence ID" value="RKF84344.1"/>
    <property type="molecule type" value="Genomic_DNA"/>
</dbReference>
<dbReference type="Pfam" id="PF22936">
    <property type="entry name" value="Pol_BBD"/>
    <property type="match status" value="1"/>
</dbReference>
<feature type="non-terminal residue" evidence="2">
    <location>
        <position position="334"/>
    </location>
</feature>
<evidence type="ECO:0000259" key="1">
    <source>
        <dbReference type="Pfam" id="PF22936"/>
    </source>
</evidence>
<comment type="caution">
    <text evidence="2">The sequence shown here is derived from an EMBL/GenBank/DDBJ whole genome shotgun (WGS) entry which is preliminary data.</text>
</comment>
<organism evidence="2 3">
    <name type="scientific">Golovinomyces cichoracearum</name>
    <dbReference type="NCBI Taxonomy" id="62708"/>
    <lineage>
        <taxon>Eukaryota</taxon>
        <taxon>Fungi</taxon>
        <taxon>Dikarya</taxon>
        <taxon>Ascomycota</taxon>
        <taxon>Pezizomycotina</taxon>
        <taxon>Leotiomycetes</taxon>
        <taxon>Erysiphales</taxon>
        <taxon>Erysiphaceae</taxon>
        <taxon>Golovinomyces</taxon>
    </lineage>
</organism>
<dbReference type="AlphaFoldDB" id="A0A420JC18"/>
<dbReference type="Proteomes" id="UP000285326">
    <property type="component" value="Unassembled WGS sequence"/>
</dbReference>
<dbReference type="Pfam" id="PF14223">
    <property type="entry name" value="Retrotran_gag_2"/>
    <property type="match status" value="1"/>
</dbReference>
<protein>
    <recommendedName>
        <fullName evidence="1">Retrovirus-related Pol polyprotein from transposon TNT 1-94-like beta-barrel domain-containing protein</fullName>
    </recommendedName>
</protein>
<proteinExistence type="predicted"/>
<accession>A0A420JC18</accession>
<feature type="domain" description="Retrovirus-related Pol polyprotein from transposon TNT 1-94-like beta-barrel" evidence="1">
    <location>
        <begin position="281"/>
        <end position="330"/>
    </location>
</feature>
<sequence>MWDAEFQDYITMIPGLLPHFNGTAVKPLPEQEYAGKGLGNPLAPSNDLTQFKEYQALARTLLRQSCGNDDQRAKIAFLQKPSEMYLKLRSEYTTKNDSMQLRLLSDIFDVTTQKSTSVHKKIDLLRTLNFQLGNLDQDLKFHDKALAMILLKSMGDEFETTRDMIMISARKSSVTIDDIVNILASKETELNDLSIIKNETSDIVNYAGKNKGRADSRANSKSSSNYHKPLYCTFHRQTIGHIQNDCPDYLKTEPGKRWLKSDAGLAWTAFAVPELTKPHDWYLDTCASRHITPNRDFFIPGSLKPHKTSIKCANKSLISSRGIGDVNIVWEDDN</sequence>
<dbReference type="InterPro" id="IPR054722">
    <property type="entry name" value="PolX-like_BBD"/>
</dbReference>
<gene>
    <name evidence="2" type="ORF">GcM1_109001</name>
</gene>
<evidence type="ECO:0000313" key="3">
    <source>
        <dbReference type="Proteomes" id="UP000285326"/>
    </source>
</evidence>
<reference evidence="2 3" key="1">
    <citation type="journal article" date="2018" name="BMC Genomics">
        <title>Comparative genome analyses reveal sequence features reflecting distinct modes of host-adaptation between dicot and monocot powdery mildew.</title>
        <authorList>
            <person name="Wu Y."/>
            <person name="Ma X."/>
            <person name="Pan Z."/>
            <person name="Kale S.D."/>
            <person name="Song Y."/>
            <person name="King H."/>
            <person name="Zhang Q."/>
            <person name="Presley C."/>
            <person name="Deng X."/>
            <person name="Wei C.I."/>
            <person name="Xiao S."/>
        </authorList>
    </citation>
    <scope>NUCLEOTIDE SEQUENCE [LARGE SCALE GENOMIC DNA]</scope>
    <source>
        <strain evidence="2">UMSG1</strain>
    </source>
</reference>
<evidence type="ECO:0000313" key="2">
    <source>
        <dbReference type="EMBL" id="RKF84344.1"/>
    </source>
</evidence>
<name>A0A420JC18_9PEZI</name>